<keyword evidence="2" id="KW-1185">Reference proteome</keyword>
<evidence type="ECO:0000313" key="2">
    <source>
        <dbReference type="Proteomes" id="UP000199309"/>
    </source>
</evidence>
<accession>A0A1G9TVG9</accession>
<reference evidence="1 2" key="1">
    <citation type="submission" date="2016-10" db="EMBL/GenBank/DDBJ databases">
        <authorList>
            <person name="de Groot N.N."/>
        </authorList>
    </citation>
    <scope>NUCLEOTIDE SEQUENCE [LARGE SCALE GENOMIC DNA]</scope>
    <source>
        <strain evidence="1 2">DSM 16981</strain>
    </source>
</reference>
<protein>
    <submittedName>
        <fullName evidence="1">Uncharacterized protein</fullName>
    </submittedName>
</protein>
<proteinExistence type="predicted"/>
<dbReference type="EMBL" id="FNHQ01000008">
    <property type="protein sequence ID" value="SDM51414.1"/>
    <property type="molecule type" value="Genomic_DNA"/>
</dbReference>
<dbReference type="RefSeq" id="WP_091648823.1">
    <property type="nucleotide sequence ID" value="NZ_FNHQ01000008.1"/>
</dbReference>
<name>A0A1G9TVG9_9FIRM</name>
<organism evidence="1 2">
    <name type="scientific">Megasphaera paucivorans</name>
    <dbReference type="NCBI Taxonomy" id="349095"/>
    <lineage>
        <taxon>Bacteria</taxon>
        <taxon>Bacillati</taxon>
        <taxon>Bacillota</taxon>
        <taxon>Negativicutes</taxon>
        <taxon>Veillonellales</taxon>
        <taxon>Veillonellaceae</taxon>
        <taxon>Megasphaera</taxon>
    </lineage>
</organism>
<sequence length="158" mass="18417">MENLDRITIDKYFIDDVLKSKKHTWPFEDDFSDVEAAYTEAVGGRNGIRKYVLLKKDCLMVLEYAAITDEVTITKIYDELTITKIALDKIISCRETSKSDGNVMGFKNERVHIVLQSGAYYDLVQPYFRDKFQKDSAEQTFIENNLVNYNYLINQIMK</sequence>
<dbReference type="Proteomes" id="UP000199309">
    <property type="component" value="Unassembled WGS sequence"/>
</dbReference>
<dbReference type="AlphaFoldDB" id="A0A1G9TVG9"/>
<dbReference type="STRING" id="349095.SAMN05660299_01017"/>
<evidence type="ECO:0000313" key="1">
    <source>
        <dbReference type="EMBL" id="SDM51414.1"/>
    </source>
</evidence>
<gene>
    <name evidence="1" type="ORF">SAMN05660299_01017</name>
</gene>